<sequence length="216" mass="25105">MQPRELCEKAWQEIASHFSDFKVTKKGQNLKKISKNKDLTFEIHFQASRHNYSCSAEFSVHFSIYSKLMIKANINNGFIYGGELESLIDRSRIFRWFPLTGASYQHSVNEIIELLEKYILPICENFEDTKTNIQNILNGNAKSIGLFYYIYFFDGKDSAEQYLNKFINQSNLKKRFKGLYHSLENVAKESIDINVDEFSGASTIKFAYLNGIKIEK</sequence>
<accession>A0A2D3NV28</accession>
<protein>
    <recommendedName>
        <fullName evidence="3">DUF4304 domain-containing protein</fullName>
    </recommendedName>
</protein>
<proteinExistence type="predicted"/>
<reference evidence="1 2" key="1">
    <citation type="submission" date="2017-11" db="EMBL/GenBank/DDBJ databases">
        <title>Genome sequencing of Fusobacterium periodonticum KCOM 1261.</title>
        <authorList>
            <person name="Kook J.-K."/>
            <person name="Park S.-N."/>
            <person name="Lim Y.K."/>
        </authorList>
    </citation>
    <scope>NUCLEOTIDE SEQUENCE [LARGE SCALE GENOMIC DNA]</scope>
    <source>
        <strain evidence="1 2">KCOM 1261</strain>
    </source>
</reference>
<dbReference type="AlphaFoldDB" id="A0A2D3NV28"/>
<dbReference type="RefSeq" id="WP_100024757.1">
    <property type="nucleotide sequence ID" value="NZ_CP024699.1"/>
</dbReference>
<name>A0A2D3NV28_9FUSO</name>
<dbReference type="Proteomes" id="UP000230056">
    <property type="component" value="Chromosome"/>
</dbReference>
<gene>
    <name evidence="1" type="ORF">CTM72_05455</name>
</gene>
<evidence type="ECO:0008006" key="3">
    <source>
        <dbReference type="Google" id="ProtNLM"/>
    </source>
</evidence>
<dbReference type="InterPro" id="IPR025412">
    <property type="entry name" value="DUF4304"/>
</dbReference>
<dbReference type="EMBL" id="CP024699">
    <property type="protein sequence ID" value="ATV59248.1"/>
    <property type="molecule type" value="Genomic_DNA"/>
</dbReference>
<dbReference type="Pfam" id="PF14137">
    <property type="entry name" value="DUF4304"/>
    <property type="match status" value="1"/>
</dbReference>
<organism evidence="1 2">
    <name type="scientific">Fusobacterium pseudoperiodonticum</name>
    <dbReference type="NCBI Taxonomy" id="2663009"/>
    <lineage>
        <taxon>Bacteria</taxon>
        <taxon>Fusobacteriati</taxon>
        <taxon>Fusobacteriota</taxon>
        <taxon>Fusobacteriia</taxon>
        <taxon>Fusobacteriales</taxon>
        <taxon>Fusobacteriaceae</taxon>
        <taxon>Fusobacterium</taxon>
    </lineage>
</organism>
<evidence type="ECO:0000313" key="1">
    <source>
        <dbReference type="EMBL" id="ATV59248.1"/>
    </source>
</evidence>
<evidence type="ECO:0000313" key="2">
    <source>
        <dbReference type="Proteomes" id="UP000230056"/>
    </source>
</evidence>